<dbReference type="InterPro" id="IPR039448">
    <property type="entry name" value="Beta_helix"/>
</dbReference>
<dbReference type="Proteomes" id="UP000010798">
    <property type="component" value="Chromosome"/>
</dbReference>
<dbReference type="InterPro" id="IPR006626">
    <property type="entry name" value="PbH1"/>
</dbReference>
<dbReference type="SMART" id="SM00710">
    <property type="entry name" value="PbH1"/>
    <property type="match status" value="8"/>
</dbReference>
<dbReference type="InterPro" id="IPR012334">
    <property type="entry name" value="Pectin_lyas_fold"/>
</dbReference>
<dbReference type="SUPFAM" id="SSF51126">
    <property type="entry name" value="Pectin lyase-like"/>
    <property type="match status" value="1"/>
</dbReference>
<dbReference type="InterPro" id="IPR011050">
    <property type="entry name" value="Pectin_lyase_fold/virulence"/>
</dbReference>
<dbReference type="eggNOG" id="COG5434">
    <property type="taxonomic scope" value="Bacteria"/>
</dbReference>
<reference evidence="2 3" key="1">
    <citation type="submission" date="2012-02" db="EMBL/GenBank/DDBJ databases">
        <title>Complete sequence of chromosome of Singulisphaera acidiphila DSM 18658.</title>
        <authorList>
            <consortium name="US DOE Joint Genome Institute (JGI-PGF)"/>
            <person name="Lucas S."/>
            <person name="Copeland A."/>
            <person name="Lapidus A."/>
            <person name="Glavina del Rio T."/>
            <person name="Dalin E."/>
            <person name="Tice H."/>
            <person name="Bruce D."/>
            <person name="Goodwin L."/>
            <person name="Pitluck S."/>
            <person name="Peters L."/>
            <person name="Ovchinnikova G."/>
            <person name="Chertkov O."/>
            <person name="Kyrpides N."/>
            <person name="Mavromatis K."/>
            <person name="Ivanova N."/>
            <person name="Brettin T."/>
            <person name="Detter J.C."/>
            <person name="Han C."/>
            <person name="Larimer F."/>
            <person name="Land M."/>
            <person name="Hauser L."/>
            <person name="Markowitz V."/>
            <person name="Cheng J.-F."/>
            <person name="Hugenholtz P."/>
            <person name="Woyke T."/>
            <person name="Wu D."/>
            <person name="Tindall B."/>
            <person name="Pomrenke H."/>
            <person name="Brambilla E."/>
            <person name="Klenk H.-P."/>
            <person name="Eisen J.A."/>
        </authorList>
    </citation>
    <scope>NUCLEOTIDE SEQUENCE [LARGE SCALE GENOMIC DNA]</scope>
    <source>
        <strain evidence="3">ATCC BAA-1392 / DSM 18658 / VKM B-2454 / MOB10</strain>
    </source>
</reference>
<dbReference type="STRING" id="886293.Sinac_7535"/>
<dbReference type="OrthoDB" id="211073at2"/>
<proteinExistence type="predicted"/>
<feature type="domain" description="Right handed beta helix" evidence="1">
    <location>
        <begin position="227"/>
        <end position="359"/>
    </location>
</feature>
<dbReference type="KEGG" id="saci:Sinac_7535"/>
<gene>
    <name evidence="2" type="ordered locus">Sinac_7535</name>
</gene>
<dbReference type="HOGENOM" id="CLU_606763_0_0_0"/>
<evidence type="ECO:0000259" key="1">
    <source>
        <dbReference type="Pfam" id="PF13229"/>
    </source>
</evidence>
<dbReference type="AlphaFoldDB" id="L0DRB6"/>
<name>L0DRB6_SINAD</name>
<dbReference type="EMBL" id="CP003364">
    <property type="protein sequence ID" value="AGA31568.1"/>
    <property type="molecule type" value="Genomic_DNA"/>
</dbReference>
<sequence>MSLIPGLMHWRQFRQVAIVLGVGTVALADDFAPKPDERQLPTAMHSEMSERPTITVGRAGTDLIGADNRALQGAVDYVAGLGGGVVEIGEGEYLMRDSLHLRSHVTVRGRKGKTILRKADAVVSPLALDGDFGEQQVTVEVPSGFAVGTGVAIWDDNAGGFHTTVARVTGRHGNTFSIDTPLMADCMVANHAKAATVFPVVSGLNLEGARVEDLIIEGSKDTNPLLNGCRGAGIYLNRGFGTVIRGCVVRNYHGDGISFQQSNDVTVSDCISEDNTDLGFHPGSGSQRPVLRDNMARRNGTDGLFLCWRVRHGVFENNRLEANGRFGISIGHKDSDNLLRGNHVIRNGSNGVFFRDEAAGMSPHRNHLKANIIEDNGREPGTAGIRVRGEPSGLIFEDNVLRDTRVGAQQRQTIGILVEDRVGPTQIETNRIEANTAIDDRRPEEPKPRVPK</sequence>
<dbReference type="Pfam" id="PF13229">
    <property type="entry name" value="Beta_helix"/>
    <property type="match status" value="1"/>
</dbReference>
<protein>
    <recommendedName>
        <fullName evidence="1">Right handed beta helix domain-containing protein</fullName>
    </recommendedName>
</protein>
<dbReference type="Gene3D" id="2.160.20.10">
    <property type="entry name" value="Single-stranded right-handed beta-helix, Pectin lyase-like"/>
    <property type="match status" value="1"/>
</dbReference>
<keyword evidence="3" id="KW-1185">Reference proteome</keyword>
<organism evidence="2 3">
    <name type="scientific">Singulisphaera acidiphila (strain ATCC BAA-1392 / DSM 18658 / VKM B-2454 / MOB10)</name>
    <dbReference type="NCBI Taxonomy" id="886293"/>
    <lineage>
        <taxon>Bacteria</taxon>
        <taxon>Pseudomonadati</taxon>
        <taxon>Planctomycetota</taxon>
        <taxon>Planctomycetia</taxon>
        <taxon>Isosphaerales</taxon>
        <taxon>Isosphaeraceae</taxon>
        <taxon>Singulisphaera</taxon>
    </lineage>
</organism>
<accession>L0DRB6</accession>
<dbReference type="RefSeq" id="WP_015250632.1">
    <property type="nucleotide sequence ID" value="NC_019892.1"/>
</dbReference>
<evidence type="ECO:0000313" key="3">
    <source>
        <dbReference type="Proteomes" id="UP000010798"/>
    </source>
</evidence>
<evidence type="ECO:0000313" key="2">
    <source>
        <dbReference type="EMBL" id="AGA31568.1"/>
    </source>
</evidence>